<name>A0A817A4L4_9BILA</name>
<organism evidence="1 3">
    <name type="scientific">Rotaria magnacalcarata</name>
    <dbReference type="NCBI Taxonomy" id="392030"/>
    <lineage>
        <taxon>Eukaryota</taxon>
        <taxon>Metazoa</taxon>
        <taxon>Spiralia</taxon>
        <taxon>Gnathifera</taxon>
        <taxon>Rotifera</taxon>
        <taxon>Eurotatoria</taxon>
        <taxon>Bdelloidea</taxon>
        <taxon>Philodinida</taxon>
        <taxon>Philodinidae</taxon>
        <taxon>Rotaria</taxon>
    </lineage>
</organism>
<dbReference type="AlphaFoldDB" id="A0A817A4L4"/>
<protein>
    <submittedName>
        <fullName evidence="1">Uncharacterized protein</fullName>
    </submittedName>
</protein>
<comment type="caution">
    <text evidence="1">The sequence shown here is derived from an EMBL/GenBank/DDBJ whole genome shotgun (WGS) entry which is preliminary data.</text>
</comment>
<dbReference type="Proteomes" id="UP000676336">
    <property type="component" value="Unassembled WGS sequence"/>
</dbReference>
<evidence type="ECO:0000313" key="2">
    <source>
        <dbReference type="EMBL" id="CAF5062600.1"/>
    </source>
</evidence>
<accession>A0A817A4L4</accession>
<proteinExistence type="predicted"/>
<evidence type="ECO:0000313" key="3">
    <source>
        <dbReference type="Proteomes" id="UP000663824"/>
    </source>
</evidence>
<dbReference type="EMBL" id="CAJOBI010230176">
    <property type="protein sequence ID" value="CAF5062600.1"/>
    <property type="molecule type" value="Genomic_DNA"/>
</dbReference>
<evidence type="ECO:0000313" key="1">
    <source>
        <dbReference type="EMBL" id="CAF2252817.1"/>
    </source>
</evidence>
<gene>
    <name evidence="1" type="ORF">MBJ925_LOCUS37982</name>
    <name evidence="2" type="ORF">SMN809_LOCUS59850</name>
</gene>
<dbReference type="Proteomes" id="UP000663824">
    <property type="component" value="Unassembled WGS sequence"/>
</dbReference>
<reference evidence="1" key="1">
    <citation type="submission" date="2021-02" db="EMBL/GenBank/DDBJ databases">
        <authorList>
            <person name="Nowell W R."/>
        </authorList>
    </citation>
    <scope>NUCLEOTIDE SEQUENCE</scope>
</reference>
<dbReference type="EMBL" id="CAJNRE010021193">
    <property type="protein sequence ID" value="CAF2252817.1"/>
    <property type="molecule type" value="Genomic_DNA"/>
</dbReference>
<sequence>MDLIEKEVGKSVENRFVGGEQGQDAGEGIMSKLENFAQLGDGNTDHRSAIGEVGIIGKIEEMMDMGNTNGQPTHHHLPF</sequence>